<evidence type="ECO:0000256" key="7">
    <source>
        <dbReference type="ARBA" id="ARBA00035660"/>
    </source>
</evidence>
<proteinExistence type="inferred from homology"/>
<dbReference type="Proteomes" id="UP000467193">
    <property type="component" value="Chromosome"/>
</dbReference>
<name>A0A7I7QPI5_9MYCO</name>
<comment type="similarity">
    <text evidence="7">Belongs to the bacterial histone-like protein family. Long actinobacterial subfamily.</text>
</comment>
<dbReference type="KEGG" id="msei:MSEDJ_22180"/>
<dbReference type="PRINTS" id="PR01727">
    <property type="entry name" value="DNABINDINGHU"/>
</dbReference>
<keyword evidence="4" id="KW-0226">DNA condensation</keyword>
<keyword evidence="5" id="KW-0238">DNA-binding</keyword>
<feature type="compositionally biased region" description="Basic and acidic residues" evidence="10">
    <location>
        <begin position="124"/>
        <end position="134"/>
    </location>
</feature>
<comment type="catalytic activity">
    <reaction evidence="9">
        <text>4 Fe(2+) + O2 + 4 H(+) = 4 Fe(3+) + 2 H2O</text>
        <dbReference type="Rhea" id="RHEA:11148"/>
        <dbReference type="ChEBI" id="CHEBI:15377"/>
        <dbReference type="ChEBI" id="CHEBI:15378"/>
        <dbReference type="ChEBI" id="CHEBI:15379"/>
        <dbReference type="ChEBI" id="CHEBI:29033"/>
        <dbReference type="ChEBI" id="CHEBI:29034"/>
        <dbReference type="EC" id="1.16.3.1"/>
    </reaction>
    <physiologicalReaction direction="left-to-right" evidence="9">
        <dbReference type="Rhea" id="RHEA:11149"/>
    </physiologicalReaction>
</comment>
<protein>
    <recommendedName>
        <fullName evidence="8">DNA-binding protein HupB</fullName>
        <ecNumber evidence="2">1.16.3.1</ecNumber>
    </recommendedName>
    <alternativeName>
        <fullName evidence="6">Histone-like protein</fullName>
    </alternativeName>
</protein>
<dbReference type="GO" id="GO:0004322">
    <property type="term" value="F:ferroxidase activity"/>
    <property type="evidence" value="ECO:0007669"/>
    <property type="project" value="UniProtKB-EC"/>
</dbReference>
<evidence type="ECO:0000313" key="12">
    <source>
        <dbReference type="EMBL" id="BBY28122.1"/>
    </source>
</evidence>
<dbReference type="SUPFAM" id="SSF47729">
    <property type="entry name" value="IHF-like DNA-binding proteins"/>
    <property type="match status" value="1"/>
</dbReference>
<dbReference type="GO" id="GO:0030261">
    <property type="term" value="P:chromosome condensation"/>
    <property type="evidence" value="ECO:0007669"/>
    <property type="project" value="UniProtKB-KW"/>
</dbReference>
<dbReference type="GO" id="GO:0030527">
    <property type="term" value="F:structural constituent of chromatin"/>
    <property type="evidence" value="ECO:0007669"/>
    <property type="project" value="InterPro"/>
</dbReference>
<evidence type="ECO:0000256" key="4">
    <source>
        <dbReference type="ARBA" id="ARBA00023067"/>
    </source>
</evidence>
<evidence type="ECO:0000256" key="1">
    <source>
        <dbReference type="ARBA" id="ARBA00004453"/>
    </source>
</evidence>
<organism evidence="12 13">
    <name type="scientific">Mycolicibacterium sediminis</name>
    <dbReference type="NCBI Taxonomy" id="1286180"/>
    <lineage>
        <taxon>Bacteria</taxon>
        <taxon>Bacillati</taxon>
        <taxon>Actinomycetota</taxon>
        <taxon>Actinomycetes</taxon>
        <taxon>Mycobacteriales</taxon>
        <taxon>Mycobacteriaceae</taxon>
        <taxon>Mycolicibacterium</taxon>
    </lineage>
</organism>
<dbReference type="GO" id="GO:0003677">
    <property type="term" value="F:DNA binding"/>
    <property type="evidence" value="ECO:0007669"/>
    <property type="project" value="UniProtKB-KW"/>
</dbReference>
<keyword evidence="3" id="KW-0007">Acetylation</keyword>
<evidence type="ECO:0000256" key="6">
    <source>
        <dbReference type="ARBA" id="ARBA00032423"/>
    </source>
</evidence>
<feature type="region of interest" description="Disordered" evidence="10">
    <location>
        <begin position="115"/>
        <end position="134"/>
    </location>
</feature>
<dbReference type="SMART" id="SM00411">
    <property type="entry name" value="BHL"/>
    <property type="match status" value="1"/>
</dbReference>
<dbReference type="Gene3D" id="4.10.520.10">
    <property type="entry name" value="IHF-like DNA-binding proteins"/>
    <property type="match status" value="1"/>
</dbReference>
<dbReference type="RefSeq" id="WP_163796904.1">
    <property type="nucleotide sequence ID" value="NZ_AP022588.1"/>
</dbReference>
<evidence type="ECO:0000256" key="9">
    <source>
        <dbReference type="ARBA" id="ARBA00048206"/>
    </source>
</evidence>
<dbReference type="PANTHER" id="PTHR33175">
    <property type="entry name" value="DNA-BINDING PROTEIN HU"/>
    <property type="match status" value="1"/>
</dbReference>
<evidence type="ECO:0000256" key="5">
    <source>
        <dbReference type="ARBA" id="ARBA00023125"/>
    </source>
</evidence>
<accession>A0A7I7QPI5</accession>
<comment type="subcellular location">
    <subcellularLocation>
        <location evidence="1">Cytoplasm</location>
        <location evidence="1">Nucleoid</location>
    </subcellularLocation>
</comment>
<reference evidence="12 13" key="1">
    <citation type="journal article" date="2019" name="Emerg. Microbes Infect.">
        <title>Comprehensive subspecies identification of 175 nontuberculous mycobacteria species based on 7547 genomic profiles.</title>
        <authorList>
            <person name="Matsumoto Y."/>
            <person name="Kinjo T."/>
            <person name="Motooka D."/>
            <person name="Nabeya D."/>
            <person name="Jung N."/>
            <person name="Uechi K."/>
            <person name="Horii T."/>
            <person name="Iida T."/>
            <person name="Fujita J."/>
            <person name="Nakamura S."/>
        </authorList>
    </citation>
    <scope>NUCLEOTIDE SEQUENCE [LARGE SCALE GENOMIC DNA]</scope>
    <source>
        <strain evidence="12 13">JCM 17899</strain>
    </source>
</reference>
<evidence type="ECO:0000256" key="2">
    <source>
        <dbReference type="ARBA" id="ARBA00013107"/>
    </source>
</evidence>
<evidence type="ECO:0000256" key="8">
    <source>
        <dbReference type="ARBA" id="ARBA00035692"/>
    </source>
</evidence>
<dbReference type="Pfam" id="PF13020">
    <property type="entry name" value="NOV_C"/>
    <property type="match status" value="1"/>
</dbReference>
<dbReference type="EMBL" id="AP022588">
    <property type="protein sequence ID" value="BBY28122.1"/>
    <property type="molecule type" value="Genomic_DNA"/>
</dbReference>
<dbReference type="InterPro" id="IPR024975">
    <property type="entry name" value="NOV_C"/>
</dbReference>
<evidence type="ECO:0000313" key="13">
    <source>
        <dbReference type="Proteomes" id="UP000467193"/>
    </source>
</evidence>
<evidence type="ECO:0000259" key="11">
    <source>
        <dbReference type="Pfam" id="PF13020"/>
    </source>
</evidence>
<dbReference type="AlphaFoldDB" id="A0A7I7QPI5"/>
<dbReference type="PANTHER" id="PTHR33175:SF3">
    <property type="entry name" value="DNA-BINDING PROTEIN HU-BETA"/>
    <property type="match status" value="1"/>
</dbReference>
<dbReference type="EC" id="1.16.3.1" evidence="2"/>
<dbReference type="CDD" id="cd13831">
    <property type="entry name" value="HU"/>
    <property type="match status" value="1"/>
</dbReference>
<evidence type="ECO:0000256" key="3">
    <source>
        <dbReference type="ARBA" id="ARBA00022990"/>
    </source>
</evidence>
<keyword evidence="13" id="KW-1185">Reference proteome</keyword>
<sequence length="235" mass="25460">MNQADLLELLARNMGTDRLEAAAALGNFVDTIVRVVHGGDRVGITGFGVFEQRRQTVRTGRDPRTGETVKVKSTTPVFRPSAQLKALIAGVQRPQAVGRAAGLGADLCGANEAAAPTGRTQVRRSSDSSEVQDRLDAVGEISRPRRVHPSRRRTAAENKAIEKQAVHLVCRYFAAQHYVTTDVGATESYDVRAVRAGQVIKIEVKGTTSDGSEIILTYNEVELHEPETQATRSQS</sequence>
<dbReference type="InterPro" id="IPR000119">
    <property type="entry name" value="Hist_DNA-bd"/>
</dbReference>
<dbReference type="GO" id="GO:0009295">
    <property type="term" value="C:nucleoid"/>
    <property type="evidence" value="ECO:0007669"/>
    <property type="project" value="UniProtKB-SubCell"/>
</dbReference>
<dbReference type="InterPro" id="IPR010992">
    <property type="entry name" value="IHF-like_DNA-bd_dom_sf"/>
</dbReference>
<evidence type="ECO:0000256" key="10">
    <source>
        <dbReference type="SAM" id="MobiDB-lite"/>
    </source>
</evidence>
<gene>
    <name evidence="12" type="ORF">MSEDJ_22180</name>
</gene>
<feature type="domain" description="Protein NO VEIN C-terminal" evidence="11">
    <location>
        <begin position="161"/>
        <end position="223"/>
    </location>
</feature>
<dbReference type="Pfam" id="PF00216">
    <property type="entry name" value="Bac_DNA_binding"/>
    <property type="match status" value="1"/>
</dbReference>
<dbReference type="GO" id="GO:0005829">
    <property type="term" value="C:cytosol"/>
    <property type="evidence" value="ECO:0007669"/>
    <property type="project" value="TreeGrafter"/>
</dbReference>